<accession>A0A5J4QPA4</accession>
<dbReference type="AlphaFoldDB" id="A0A5J4QPA4"/>
<name>A0A5J4QPA4_9ZZZZ</name>
<sequence length="99" mass="11548">MIFNYFMLYLPEKCLKWLKNTLQSYTSYMNATGTLYILHNTSIAWVLPEWLVPSIRYMYGIGCKEFNTPANHYTLITCNTVAKTVILMLSVFTCNTWAL</sequence>
<proteinExistence type="predicted"/>
<gene>
    <name evidence="1" type="ORF">EZS27_026812</name>
</gene>
<comment type="caution">
    <text evidence="1">The sequence shown here is derived from an EMBL/GenBank/DDBJ whole genome shotgun (WGS) entry which is preliminary data.</text>
</comment>
<dbReference type="EMBL" id="SNRY01002724">
    <property type="protein sequence ID" value="KAA6323787.1"/>
    <property type="molecule type" value="Genomic_DNA"/>
</dbReference>
<reference evidence="1" key="1">
    <citation type="submission" date="2019-03" db="EMBL/GenBank/DDBJ databases">
        <title>Single cell metagenomics reveals metabolic interactions within the superorganism composed of flagellate Streblomastix strix and complex community of Bacteroidetes bacteria on its surface.</title>
        <authorList>
            <person name="Treitli S.C."/>
            <person name="Kolisko M."/>
            <person name="Husnik F."/>
            <person name="Keeling P."/>
            <person name="Hampl V."/>
        </authorList>
    </citation>
    <scope>NUCLEOTIDE SEQUENCE</scope>
    <source>
        <strain evidence="1">STM</strain>
    </source>
</reference>
<organism evidence="1">
    <name type="scientific">termite gut metagenome</name>
    <dbReference type="NCBI Taxonomy" id="433724"/>
    <lineage>
        <taxon>unclassified sequences</taxon>
        <taxon>metagenomes</taxon>
        <taxon>organismal metagenomes</taxon>
    </lineage>
</organism>
<protein>
    <submittedName>
        <fullName evidence="1">Uncharacterized protein</fullName>
    </submittedName>
</protein>
<evidence type="ECO:0000313" key="1">
    <source>
        <dbReference type="EMBL" id="KAA6323787.1"/>
    </source>
</evidence>